<dbReference type="Gene3D" id="3.40.190.150">
    <property type="entry name" value="Bordetella uptake gene, domain 1"/>
    <property type="match status" value="1"/>
</dbReference>
<keyword evidence="5" id="KW-1185">Reference proteome</keyword>
<reference evidence="4" key="1">
    <citation type="submission" date="2017-05" db="EMBL/GenBank/DDBJ databases">
        <title>Complete and WGS of Bordetella genogroups.</title>
        <authorList>
            <person name="Spilker T."/>
            <person name="Lipuma J."/>
        </authorList>
    </citation>
    <scope>NUCLEOTIDE SEQUENCE</scope>
    <source>
        <strain evidence="4">AU21707</strain>
    </source>
</reference>
<dbReference type="InterPro" id="IPR005064">
    <property type="entry name" value="BUG"/>
</dbReference>
<dbReference type="Pfam" id="PF03401">
    <property type="entry name" value="TctC"/>
    <property type="match status" value="1"/>
</dbReference>
<gene>
    <name evidence="4" type="ORF">CAL26_12610</name>
</gene>
<dbReference type="OrthoDB" id="8678477at2"/>
<feature type="region of interest" description="Disordered" evidence="2">
    <location>
        <begin position="13"/>
        <end position="37"/>
    </location>
</feature>
<comment type="caution">
    <text evidence="4">The sequence shown here is derived from an EMBL/GenBank/DDBJ whole genome shotgun (WGS) entry which is preliminary data.</text>
</comment>
<dbReference type="PANTHER" id="PTHR42928:SF5">
    <property type="entry name" value="BLR1237 PROTEIN"/>
    <property type="match status" value="1"/>
</dbReference>
<feature type="transmembrane region" description="Helical" evidence="3">
    <location>
        <begin position="45"/>
        <end position="66"/>
    </location>
</feature>
<proteinExistence type="inferred from homology"/>
<evidence type="ECO:0000256" key="2">
    <source>
        <dbReference type="SAM" id="MobiDB-lite"/>
    </source>
</evidence>
<dbReference type="PANTHER" id="PTHR42928">
    <property type="entry name" value="TRICARBOXYLATE-BINDING PROTEIN"/>
    <property type="match status" value="1"/>
</dbReference>
<evidence type="ECO:0008006" key="6">
    <source>
        <dbReference type="Google" id="ProtNLM"/>
    </source>
</evidence>
<keyword evidence="3" id="KW-0812">Transmembrane</keyword>
<evidence type="ECO:0000256" key="3">
    <source>
        <dbReference type="SAM" id="Phobius"/>
    </source>
</evidence>
<organism evidence="4 5">
    <name type="scientific">Bordetella genomosp. 9</name>
    <dbReference type="NCBI Taxonomy" id="1416803"/>
    <lineage>
        <taxon>Bacteria</taxon>
        <taxon>Pseudomonadati</taxon>
        <taxon>Pseudomonadota</taxon>
        <taxon>Betaproteobacteria</taxon>
        <taxon>Burkholderiales</taxon>
        <taxon>Alcaligenaceae</taxon>
        <taxon>Bordetella</taxon>
    </lineage>
</organism>
<name>A0A261R1L9_9BORD</name>
<evidence type="ECO:0000313" key="4">
    <source>
        <dbReference type="EMBL" id="OZI18552.1"/>
    </source>
</evidence>
<sequence>MYKDPRLQARTVHRKEGGDDISIGTGGQAGTDRCGGPPRAQADRAAVLCSIVTGVASCLAGARLFAIMSISRSRFLRGALACAVLCASSTLVRAADTYPNGPIRFVVPATAGGTTDVLARVVAQHMTQSWGVPVIVENRAGAGGVIGASYVISSKPDGQTVLIAPSAFGVRSALDRRLPYDPLKDLAGVGLMARSPSFLVVSTSLGVKSLAELAAYAKARPDGVAYGSAGAGSTGHLHAAQFAAVYGFSGVHVPYRGTPEAVTDVMQNRVQYAFAPGPNALPLARDGRLVVLGATSAAGQKFLPGVAVVNKPGMDGVNADDWFGALVPGKTPMDVRQKLSAEIARILALPDVRKRLNDLGAEPVSSTPEQFDTMLKDYVTSIRKLGEEMNISLE</sequence>
<dbReference type="Gene3D" id="3.40.190.10">
    <property type="entry name" value="Periplasmic binding protein-like II"/>
    <property type="match status" value="1"/>
</dbReference>
<accession>A0A261R1L9</accession>
<keyword evidence="3" id="KW-1133">Transmembrane helix</keyword>
<dbReference type="AlphaFoldDB" id="A0A261R1L9"/>
<dbReference type="SUPFAM" id="SSF53850">
    <property type="entry name" value="Periplasmic binding protein-like II"/>
    <property type="match status" value="1"/>
</dbReference>
<evidence type="ECO:0000256" key="1">
    <source>
        <dbReference type="ARBA" id="ARBA00006987"/>
    </source>
</evidence>
<keyword evidence="3" id="KW-0472">Membrane</keyword>
<dbReference type="InterPro" id="IPR042100">
    <property type="entry name" value="Bug_dom1"/>
</dbReference>
<dbReference type="EMBL" id="NEVJ01000003">
    <property type="protein sequence ID" value="OZI18552.1"/>
    <property type="molecule type" value="Genomic_DNA"/>
</dbReference>
<dbReference type="Proteomes" id="UP000216857">
    <property type="component" value="Unassembled WGS sequence"/>
</dbReference>
<protein>
    <recommendedName>
        <fullName evidence="6">ABC transporter substrate-binding protein</fullName>
    </recommendedName>
</protein>
<comment type="similarity">
    <text evidence="1">Belongs to the UPF0065 (bug) family.</text>
</comment>
<evidence type="ECO:0000313" key="5">
    <source>
        <dbReference type="Proteomes" id="UP000216857"/>
    </source>
</evidence>